<proteinExistence type="predicted"/>
<comment type="caution">
    <text evidence="1">The sequence shown here is derived from an EMBL/GenBank/DDBJ whole genome shotgun (WGS) entry which is preliminary data.</text>
</comment>
<evidence type="ECO:0000313" key="2">
    <source>
        <dbReference type="Proteomes" id="UP000886595"/>
    </source>
</evidence>
<accession>A0A8X8AXX7</accession>
<dbReference type="Proteomes" id="UP000886595">
    <property type="component" value="Unassembled WGS sequence"/>
</dbReference>
<protein>
    <submittedName>
        <fullName evidence="1">Uncharacterized protein</fullName>
    </submittedName>
</protein>
<dbReference type="AlphaFoldDB" id="A0A8X8AXX7"/>
<reference evidence="1 2" key="1">
    <citation type="submission" date="2020-02" db="EMBL/GenBank/DDBJ databases">
        <authorList>
            <person name="Ma Q."/>
            <person name="Huang Y."/>
            <person name="Song X."/>
            <person name="Pei D."/>
        </authorList>
    </citation>
    <scope>NUCLEOTIDE SEQUENCE [LARGE SCALE GENOMIC DNA]</scope>
    <source>
        <strain evidence="1">Sxm20200214</strain>
        <tissue evidence="1">Leaf</tissue>
    </source>
</reference>
<gene>
    <name evidence="1" type="ORF">Bca52824_017099</name>
</gene>
<name>A0A8X8AXX7_BRACI</name>
<dbReference type="EMBL" id="JAAMPC010000004">
    <property type="protein sequence ID" value="KAG2313977.1"/>
    <property type="molecule type" value="Genomic_DNA"/>
</dbReference>
<sequence>MKSKILTKGVARKGRSIVDFNFWKARGHHASNVNEKKLKFEKGVVYDCLGGSVSSGRTFIIEFKPCAYTVRWDEEGSREMWRNM</sequence>
<organism evidence="1 2">
    <name type="scientific">Brassica carinata</name>
    <name type="common">Ethiopian mustard</name>
    <name type="synonym">Abyssinian cabbage</name>
    <dbReference type="NCBI Taxonomy" id="52824"/>
    <lineage>
        <taxon>Eukaryota</taxon>
        <taxon>Viridiplantae</taxon>
        <taxon>Streptophyta</taxon>
        <taxon>Embryophyta</taxon>
        <taxon>Tracheophyta</taxon>
        <taxon>Spermatophyta</taxon>
        <taxon>Magnoliopsida</taxon>
        <taxon>eudicotyledons</taxon>
        <taxon>Gunneridae</taxon>
        <taxon>Pentapetalae</taxon>
        <taxon>rosids</taxon>
        <taxon>malvids</taxon>
        <taxon>Brassicales</taxon>
        <taxon>Brassicaceae</taxon>
        <taxon>Brassiceae</taxon>
        <taxon>Brassica</taxon>
    </lineage>
</organism>
<evidence type="ECO:0000313" key="1">
    <source>
        <dbReference type="EMBL" id="KAG2313977.1"/>
    </source>
</evidence>
<keyword evidence="2" id="KW-1185">Reference proteome</keyword>